<comment type="subunit">
    <text evidence="3 9">Component of the Mediator complex.</text>
</comment>
<evidence type="ECO:0000256" key="5">
    <source>
        <dbReference type="ARBA" id="ARBA00023159"/>
    </source>
</evidence>
<organism evidence="11 12">
    <name type="scientific">Alectoria fallacina</name>
    <dbReference type="NCBI Taxonomy" id="1903189"/>
    <lineage>
        <taxon>Eukaryota</taxon>
        <taxon>Fungi</taxon>
        <taxon>Dikarya</taxon>
        <taxon>Ascomycota</taxon>
        <taxon>Pezizomycotina</taxon>
        <taxon>Lecanoromycetes</taxon>
        <taxon>OSLEUM clade</taxon>
        <taxon>Lecanoromycetidae</taxon>
        <taxon>Lecanorales</taxon>
        <taxon>Lecanorineae</taxon>
        <taxon>Parmeliaceae</taxon>
        <taxon>Alectoria</taxon>
    </lineage>
</organism>
<keyword evidence="4 9" id="KW-0805">Transcription regulation</keyword>
<dbReference type="GO" id="GO:0006357">
    <property type="term" value="P:regulation of transcription by RNA polymerase II"/>
    <property type="evidence" value="ECO:0007669"/>
    <property type="project" value="InterPro"/>
</dbReference>
<comment type="caution">
    <text evidence="11">The sequence shown here is derived from an EMBL/GenBank/DDBJ whole genome shotgun (WGS) entry which is preliminary data.</text>
</comment>
<evidence type="ECO:0000256" key="8">
    <source>
        <dbReference type="ARBA" id="ARBA00025687"/>
    </source>
</evidence>
<dbReference type="EMBL" id="CAJPDR010000055">
    <property type="protein sequence ID" value="CAF9912401.1"/>
    <property type="molecule type" value="Genomic_DNA"/>
</dbReference>
<protein>
    <recommendedName>
        <fullName evidence="9">Mediator of RNA polymerase II transcription subunit 9</fullName>
    </recommendedName>
    <alternativeName>
        <fullName evidence="9">Mediator complex subunit 9</fullName>
    </alternativeName>
</protein>
<evidence type="ECO:0000256" key="1">
    <source>
        <dbReference type="ARBA" id="ARBA00004123"/>
    </source>
</evidence>
<dbReference type="GO" id="GO:0016592">
    <property type="term" value="C:mediator complex"/>
    <property type="evidence" value="ECO:0007669"/>
    <property type="project" value="InterPro"/>
</dbReference>
<comment type="similarity">
    <text evidence="2 9">Belongs to the Mediator complex subunit 9 family.</text>
</comment>
<evidence type="ECO:0000256" key="3">
    <source>
        <dbReference type="ARBA" id="ARBA00011837"/>
    </source>
</evidence>
<dbReference type="GO" id="GO:0003712">
    <property type="term" value="F:transcription coregulator activity"/>
    <property type="evidence" value="ECO:0007669"/>
    <property type="project" value="InterPro"/>
</dbReference>
<dbReference type="AlphaFoldDB" id="A0A8H3ES14"/>
<evidence type="ECO:0000313" key="11">
    <source>
        <dbReference type="EMBL" id="CAF9912401.1"/>
    </source>
</evidence>
<evidence type="ECO:0000256" key="4">
    <source>
        <dbReference type="ARBA" id="ARBA00023015"/>
    </source>
</evidence>
<evidence type="ECO:0000256" key="10">
    <source>
        <dbReference type="SAM" id="Coils"/>
    </source>
</evidence>
<dbReference type="SUPFAM" id="SSF140718">
    <property type="entry name" value="Mediator hinge subcomplex-like"/>
    <property type="match status" value="1"/>
</dbReference>
<comment type="function">
    <text evidence="8 9">Component of the Mediator complex, a coactivator involved in the regulated transcription of nearly all RNA polymerase II-dependent genes. Mediator functions as a bridge to convey information from gene-specific regulatory proteins to the basal RNA polymerase II transcription machinery. Mediator is recruited to promoters by direct interactions with regulatory proteins and serves as a scaffold for the assembly of a functional preinitiation complex with RNA polymerase II and the general transcription factors.</text>
</comment>
<keyword evidence="12" id="KW-1185">Reference proteome</keyword>
<evidence type="ECO:0000313" key="12">
    <source>
        <dbReference type="Proteomes" id="UP000664203"/>
    </source>
</evidence>
<keyword evidence="6 9" id="KW-0804">Transcription</keyword>
<sequence>MPTATSPPPSSTLPPPQLFDILPPLHALLSRLVLPPSLDGTTPSPDTIAPISPKDLATAASSITSKIQKARVAVRELPGVEMGIEEQEDVMAELEEESRRLRGVEEGIRKAARDRLEGAVSDVEGGKAYNWAMET</sequence>
<comment type="subcellular location">
    <subcellularLocation>
        <location evidence="1 9">Nucleus</location>
    </subcellularLocation>
</comment>
<name>A0A8H3ES14_9LECA</name>
<evidence type="ECO:0000256" key="6">
    <source>
        <dbReference type="ARBA" id="ARBA00023163"/>
    </source>
</evidence>
<proteinExistence type="inferred from homology"/>
<accession>A0A8H3ES14</accession>
<gene>
    <name evidence="9" type="primary">MED9</name>
    <name evidence="11" type="ORF">ALECFALPRED_008107</name>
</gene>
<keyword evidence="10" id="KW-0175">Coiled coil</keyword>
<evidence type="ECO:0000256" key="9">
    <source>
        <dbReference type="RuleBase" id="RU364145"/>
    </source>
</evidence>
<feature type="coiled-coil region" evidence="10">
    <location>
        <begin position="77"/>
        <end position="114"/>
    </location>
</feature>
<dbReference type="Proteomes" id="UP000664203">
    <property type="component" value="Unassembled WGS sequence"/>
</dbReference>
<dbReference type="InterPro" id="IPR037212">
    <property type="entry name" value="Med7/Med21-like"/>
</dbReference>
<reference evidence="11" key="1">
    <citation type="submission" date="2021-03" db="EMBL/GenBank/DDBJ databases">
        <authorList>
            <person name="Tagirdzhanova G."/>
        </authorList>
    </citation>
    <scope>NUCLEOTIDE SEQUENCE</scope>
</reference>
<keyword evidence="5 9" id="KW-0010">Activator</keyword>
<evidence type="ECO:0000256" key="7">
    <source>
        <dbReference type="ARBA" id="ARBA00023242"/>
    </source>
</evidence>
<dbReference type="InterPro" id="IPR011425">
    <property type="entry name" value="Med9"/>
</dbReference>
<keyword evidence="7 9" id="KW-0539">Nucleus</keyword>
<dbReference type="Pfam" id="PF07544">
    <property type="entry name" value="Med9"/>
    <property type="match status" value="1"/>
</dbReference>
<evidence type="ECO:0000256" key="2">
    <source>
        <dbReference type="ARBA" id="ARBA00008089"/>
    </source>
</evidence>
<dbReference type="OrthoDB" id="5414694at2759"/>